<dbReference type="PANTHER" id="PTHR11644">
    <property type="entry name" value="CYTIDINE DEAMINASE"/>
    <property type="match status" value="1"/>
</dbReference>
<dbReference type="InterPro" id="IPR050202">
    <property type="entry name" value="Cyt/Deoxycyt_deaminase"/>
</dbReference>
<keyword evidence="7" id="KW-1185">Reference proteome</keyword>
<reference evidence="6 7" key="1">
    <citation type="submission" date="2023-08" db="EMBL/GenBank/DDBJ databases">
        <title>Phytohabitans sansha sp. nov., isolated from marine sediment.</title>
        <authorList>
            <person name="Zhao Y."/>
            <person name="Yi K."/>
        </authorList>
    </citation>
    <scope>NUCLEOTIDE SEQUENCE [LARGE SCALE GENOMIC DNA]</scope>
    <source>
        <strain evidence="6 7">ZYX-F-186</strain>
    </source>
</reference>
<dbReference type="PROSITE" id="PS00903">
    <property type="entry name" value="CYT_DCMP_DEAMINASES_1"/>
    <property type="match status" value="1"/>
</dbReference>
<sequence>MTDDASVLELVRAAWRVRENARILGKTQVGAAVLASDGKMYLGCNVEHKFRSHDVHAEVNALTSMVAAGQSLALAVAIASKRDHFTPCGACMDWIFELGGPSCRVYISNSEDAIAFEHLAAALMPFYPH</sequence>
<dbReference type="Gene3D" id="3.40.140.10">
    <property type="entry name" value="Cytidine Deaminase, domain 2"/>
    <property type="match status" value="1"/>
</dbReference>
<evidence type="ECO:0000313" key="7">
    <source>
        <dbReference type="Proteomes" id="UP001230908"/>
    </source>
</evidence>
<dbReference type="InterPro" id="IPR002125">
    <property type="entry name" value="CMP_dCMP_dom"/>
</dbReference>
<proteinExistence type="inferred from homology"/>
<dbReference type="PROSITE" id="PS51747">
    <property type="entry name" value="CYT_DCMP_DEAMINASES_2"/>
    <property type="match status" value="1"/>
</dbReference>
<evidence type="ECO:0000259" key="5">
    <source>
        <dbReference type="PROSITE" id="PS51747"/>
    </source>
</evidence>
<evidence type="ECO:0000256" key="4">
    <source>
        <dbReference type="ARBA" id="ARBA00022833"/>
    </source>
</evidence>
<keyword evidence="2" id="KW-0479">Metal-binding</keyword>
<dbReference type="InterPro" id="IPR016192">
    <property type="entry name" value="APOBEC/CMP_deaminase_Zn-bd"/>
</dbReference>
<evidence type="ECO:0000256" key="3">
    <source>
        <dbReference type="ARBA" id="ARBA00022801"/>
    </source>
</evidence>
<gene>
    <name evidence="6" type="ORF">RB614_20235</name>
</gene>
<accession>A0ABU0ZLR4</accession>
<comment type="caution">
    <text evidence="6">The sequence shown here is derived from an EMBL/GenBank/DDBJ whole genome shotgun (WGS) entry which is preliminary data.</text>
</comment>
<dbReference type="Pfam" id="PF00383">
    <property type="entry name" value="dCMP_cyt_deam_1"/>
    <property type="match status" value="1"/>
</dbReference>
<protein>
    <recommendedName>
        <fullName evidence="5">CMP/dCMP-type deaminase domain-containing protein</fullName>
    </recommendedName>
</protein>
<feature type="domain" description="CMP/dCMP-type deaminase" evidence="5">
    <location>
        <begin position="1"/>
        <end position="129"/>
    </location>
</feature>
<evidence type="ECO:0000256" key="2">
    <source>
        <dbReference type="ARBA" id="ARBA00022723"/>
    </source>
</evidence>
<dbReference type="CDD" id="cd01283">
    <property type="entry name" value="cytidine_deaminase"/>
    <property type="match status" value="1"/>
</dbReference>
<dbReference type="RefSeq" id="WP_308714125.1">
    <property type="nucleotide sequence ID" value="NZ_JAVHUY010000018.1"/>
</dbReference>
<dbReference type="InterPro" id="IPR016193">
    <property type="entry name" value="Cytidine_deaminase-like"/>
</dbReference>
<evidence type="ECO:0000256" key="1">
    <source>
        <dbReference type="ARBA" id="ARBA00006576"/>
    </source>
</evidence>
<evidence type="ECO:0000313" key="6">
    <source>
        <dbReference type="EMBL" id="MDQ7906847.1"/>
    </source>
</evidence>
<keyword evidence="4" id="KW-0862">Zinc</keyword>
<dbReference type="Proteomes" id="UP001230908">
    <property type="component" value="Unassembled WGS sequence"/>
</dbReference>
<dbReference type="EMBL" id="JAVHUY010000018">
    <property type="protein sequence ID" value="MDQ7906847.1"/>
    <property type="molecule type" value="Genomic_DNA"/>
</dbReference>
<keyword evidence="3" id="KW-0378">Hydrolase</keyword>
<name>A0ABU0ZLR4_9ACTN</name>
<organism evidence="6 7">
    <name type="scientific">Phytohabitans maris</name>
    <dbReference type="NCBI Taxonomy" id="3071409"/>
    <lineage>
        <taxon>Bacteria</taxon>
        <taxon>Bacillati</taxon>
        <taxon>Actinomycetota</taxon>
        <taxon>Actinomycetes</taxon>
        <taxon>Micromonosporales</taxon>
        <taxon>Micromonosporaceae</taxon>
    </lineage>
</organism>
<dbReference type="PANTHER" id="PTHR11644:SF2">
    <property type="entry name" value="CYTIDINE DEAMINASE"/>
    <property type="match status" value="1"/>
</dbReference>
<dbReference type="SUPFAM" id="SSF53927">
    <property type="entry name" value="Cytidine deaminase-like"/>
    <property type="match status" value="1"/>
</dbReference>
<comment type="similarity">
    <text evidence="1">Belongs to the cytidine and deoxycytidylate deaminase family.</text>
</comment>